<proteinExistence type="predicted"/>
<organism evidence="1 2">
    <name type="scientific">Ditylenchus dipsaci</name>
    <dbReference type="NCBI Taxonomy" id="166011"/>
    <lineage>
        <taxon>Eukaryota</taxon>
        <taxon>Metazoa</taxon>
        <taxon>Ecdysozoa</taxon>
        <taxon>Nematoda</taxon>
        <taxon>Chromadorea</taxon>
        <taxon>Rhabditida</taxon>
        <taxon>Tylenchina</taxon>
        <taxon>Tylenchomorpha</taxon>
        <taxon>Sphaerularioidea</taxon>
        <taxon>Anguinidae</taxon>
        <taxon>Anguininae</taxon>
        <taxon>Ditylenchus</taxon>
    </lineage>
</organism>
<keyword evidence="1" id="KW-1185">Reference proteome</keyword>
<sequence>MQDSDDESDCASSSATTAVPLTADEIVDIKRGILFLGKNDRNIFNLFGWKQLNFTQTVNSKCKRQWKGPRHPSLTEMLRLRQLNPSKSNPLSKLSYSKRLYSINVLRPCFQQKVDFCKNTKTCNSTKFRRARLDKKSIYLGLSHDSCLLAQMSIQVADPLVLQSSVSAAIWNTVEGGVEEAPISLIVHCVSPLHLLPAFVVDLGRRSVFSVFYMGFPMNSSFLASVSFRNNDHKYFSESTVYNDTVGLDFVLFSHNLHVSMQAVVSFTYRKWHLCSRSFFRILSNGVLVDTGQEIVAIMFHEKEELLGKANNQNVRTVFEVMKKSSVVDAHSIACDEVNKEVKHAVHCRNITVQKCHSPSQTHNNDDLNKENSVPSLSYELQQVNISQTSVPSGTDKTELFISETFLAAEKVLQTVIHSLILNNKKKACKYANANFMGVTEGEAHVLDVKGQIATVLVIGVVEIQDTRYIFLRMSVELEWDMSQPAKMNLLHSSTKEIDWRLAIAGKQGKPASWQPRSIPVQFRTQDRLITNDVQESLKFMAGSCHGGIVFTL</sequence>
<dbReference type="Proteomes" id="UP000887574">
    <property type="component" value="Unplaced"/>
</dbReference>
<protein>
    <submittedName>
        <fullName evidence="2">Uncharacterized protein</fullName>
    </submittedName>
</protein>
<dbReference type="WBParaSite" id="jg9861">
    <property type="protein sequence ID" value="jg9861"/>
    <property type="gene ID" value="jg9861"/>
</dbReference>
<dbReference type="AlphaFoldDB" id="A0A915EU72"/>
<evidence type="ECO:0000313" key="1">
    <source>
        <dbReference type="Proteomes" id="UP000887574"/>
    </source>
</evidence>
<reference evidence="2" key="1">
    <citation type="submission" date="2022-11" db="UniProtKB">
        <authorList>
            <consortium name="WormBaseParasite"/>
        </authorList>
    </citation>
    <scope>IDENTIFICATION</scope>
</reference>
<name>A0A915EU72_9BILA</name>
<evidence type="ECO:0000313" key="2">
    <source>
        <dbReference type="WBParaSite" id="jg9861"/>
    </source>
</evidence>
<accession>A0A915EU72</accession>